<dbReference type="RefSeq" id="WP_183722417.1">
    <property type="nucleotide sequence ID" value="NZ_JACHBW010000002.1"/>
</dbReference>
<dbReference type="InterPro" id="IPR002052">
    <property type="entry name" value="DNA_methylase_N6_adenine_CS"/>
</dbReference>
<keyword evidence="10" id="KW-1185">Reference proteome</keyword>
<dbReference type="GO" id="GO:0006304">
    <property type="term" value="P:DNA modification"/>
    <property type="evidence" value="ECO:0007669"/>
    <property type="project" value="InterPro"/>
</dbReference>
<keyword evidence="5" id="KW-0949">S-adenosyl-L-methionine</keyword>
<dbReference type="InterPro" id="IPR011639">
    <property type="entry name" value="MethylTrfase_TaqI-like_dom"/>
</dbReference>
<dbReference type="CDD" id="cd02440">
    <property type="entry name" value="AdoMet_MTases"/>
    <property type="match status" value="1"/>
</dbReference>
<evidence type="ECO:0000256" key="4">
    <source>
        <dbReference type="ARBA" id="ARBA00022679"/>
    </source>
</evidence>
<keyword evidence="3 9" id="KW-0489">Methyltransferase</keyword>
<evidence type="ECO:0000256" key="5">
    <source>
        <dbReference type="ARBA" id="ARBA00022691"/>
    </source>
</evidence>
<dbReference type="GO" id="GO:0009007">
    <property type="term" value="F:site-specific DNA-methyltransferase (adenine-specific) activity"/>
    <property type="evidence" value="ECO:0007669"/>
    <property type="project" value="UniProtKB-EC"/>
</dbReference>
<dbReference type="Pfam" id="PF07669">
    <property type="entry name" value="Eco57I"/>
    <property type="match status" value="1"/>
</dbReference>
<dbReference type="PROSITE" id="PS00092">
    <property type="entry name" value="N6_MTASE"/>
    <property type="match status" value="1"/>
</dbReference>
<dbReference type="EMBL" id="JACHBW010000002">
    <property type="protein sequence ID" value="MBB6101215.1"/>
    <property type="molecule type" value="Genomic_DNA"/>
</dbReference>
<evidence type="ECO:0000313" key="9">
    <source>
        <dbReference type="EMBL" id="MBB6101215.1"/>
    </source>
</evidence>
<gene>
    <name evidence="9" type="ORF">F4827_001041</name>
</gene>
<dbReference type="InterPro" id="IPR054520">
    <property type="entry name" value="M_Eco57I_C"/>
</dbReference>
<name>A0A7W9TVX8_9BURK</name>
<proteinExistence type="inferred from homology"/>
<evidence type="ECO:0000256" key="3">
    <source>
        <dbReference type="ARBA" id="ARBA00022603"/>
    </source>
</evidence>
<keyword evidence="4 9" id="KW-0808">Transferase</keyword>
<protein>
    <recommendedName>
        <fullName evidence="2">site-specific DNA-methyltransferase (adenine-specific)</fullName>
        <ecNumber evidence="2">2.1.1.72</ecNumber>
    </recommendedName>
</protein>
<dbReference type="PRINTS" id="PR00507">
    <property type="entry name" value="N12N6MTFRASE"/>
</dbReference>
<dbReference type="PANTHER" id="PTHR33841:SF5">
    <property type="entry name" value="DNA METHYLASE (MODIFICATION METHYLASE) (METHYLTRANSFERASE)-RELATED"/>
    <property type="match status" value="1"/>
</dbReference>
<dbReference type="GO" id="GO:0032259">
    <property type="term" value="P:methylation"/>
    <property type="evidence" value="ECO:0007669"/>
    <property type="project" value="UniProtKB-KW"/>
</dbReference>
<dbReference type="SUPFAM" id="SSF53335">
    <property type="entry name" value="S-adenosyl-L-methionine-dependent methyltransferases"/>
    <property type="match status" value="1"/>
</dbReference>
<organism evidence="9 10">
    <name type="scientific">Paraburkholderia bannensis</name>
    <dbReference type="NCBI Taxonomy" id="765414"/>
    <lineage>
        <taxon>Bacteria</taxon>
        <taxon>Pseudomonadati</taxon>
        <taxon>Pseudomonadota</taxon>
        <taxon>Betaproteobacteria</taxon>
        <taxon>Burkholderiales</taxon>
        <taxon>Burkholderiaceae</taxon>
        <taxon>Paraburkholderia</taxon>
    </lineage>
</organism>
<dbReference type="InterPro" id="IPR029063">
    <property type="entry name" value="SAM-dependent_MTases_sf"/>
</dbReference>
<evidence type="ECO:0000259" key="7">
    <source>
        <dbReference type="Pfam" id="PF07669"/>
    </source>
</evidence>
<dbReference type="InterPro" id="IPR050953">
    <property type="entry name" value="N4_N6_ade-DNA_methylase"/>
</dbReference>
<comment type="similarity">
    <text evidence="1">Belongs to the N(4)/N(6)-methyltransferase family.</text>
</comment>
<evidence type="ECO:0000313" key="10">
    <source>
        <dbReference type="Proteomes" id="UP000571554"/>
    </source>
</evidence>
<dbReference type="PANTHER" id="PTHR33841">
    <property type="entry name" value="DNA METHYLTRANSFERASE YEEA-RELATED"/>
    <property type="match status" value="1"/>
</dbReference>
<reference evidence="9 10" key="1">
    <citation type="submission" date="2020-08" db="EMBL/GenBank/DDBJ databases">
        <title>Above-ground endophytic microbial communities from plants in different locations in the United States.</title>
        <authorList>
            <person name="Frank C."/>
        </authorList>
    </citation>
    <scope>NUCLEOTIDE SEQUENCE [LARGE SCALE GENOMIC DNA]</scope>
    <source>
        <strain evidence="9 10">WP4_2_2</strain>
    </source>
</reference>
<evidence type="ECO:0000256" key="2">
    <source>
        <dbReference type="ARBA" id="ARBA00011900"/>
    </source>
</evidence>
<dbReference type="GO" id="GO:0003676">
    <property type="term" value="F:nucleic acid binding"/>
    <property type="evidence" value="ECO:0007669"/>
    <property type="project" value="InterPro"/>
</dbReference>
<sequence length="571" mass="64000">MAKAGAKKDRLISVEALDELNIEWSVGSQETPEQAYVRTAPRDRRSSLGQFFTPVPIAKLMTKWVSNVNPKSLLDPAVGPGIFARTAREVLPKTRITCIDLDQAPLKLARTSMADDDRLEFINGDFLTTDLSQFDAILANPPYLRHQNLNYAFDMHAEIGKRNGIRISRLSNLYVLFILEICRLLRDGGRASIIVPAEWMNANFGAAVKQYFHHNGFLKKLIYFSHDTLAFDDALTTAAILLIEKSPRQNESLDVIYVESAVEIEDVELLMQGEITELTGATKEAIQWDVLLTTQKWDRLFAMGAHEIASHLITVEAIAKSRRGIATGANEFFHLRPSQTEIYGIQKKNQKICIGRAQDIKGLIFSEQDLAQLEDEDARTRLVSFGTDLSSAEEKYLEDGISKKLNERYLLAARSPWYSMENREPAPIWAAVFGRANLRFVLNAAGASNLTTFHCLYPSGLNRKQVTALVALLNSAPVQERAMRHRRVYGGGLAKFEPKDLLQLEVPDVRHLSEAILDEIVSMFAQWDQELRKNPNFCPSELNSLAASLIEAPSVALGQNLMEQAQQVALF</sequence>
<dbReference type="Pfam" id="PF22837">
    <property type="entry name" value="M_Eco57I_C"/>
    <property type="match status" value="1"/>
</dbReference>
<comment type="catalytic activity">
    <reaction evidence="6">
        <text>a 2'-deoxyadenosine in DNA + S-adenosyl-L-methionine = an N(6)-methyl-2'-deoxyadenosine in DNA + S-adenosyl-L-homocysteine + H(+)</text>
        <dbReference type="Rhea" id="RHEA:15197"/>
        <dbReference type="Rhea" id="RHEA-COMP:12418"/>
        <dbReference type="Rhea" id="RHEA-COMP:12419"/>
        <dbReference type="ChEBI" id="CHEBI:15378"/>
        <dbReference type="ChEBI" id="CHEBI:57856"/>
        <dbReference type="ChEBI" id="CHEBI:59789"/>
        <dbReference type="ChEBI" id="CHEBI:90615"/>
        <dbReference type="ChEBI" id="CHEBI:90616"/>
        <dbReference type="EC" id="2.1.1.72"/>
    </reaction>
</comment>
<dbReference type="Gene3D" id="3.40.50.150">
    <property type="entry name" value="Vaccinia Virus protein VP39"/>
    <property type="match status" value="1"/>
</dbReference>
<dbReference type="AlphaFoldDB" id="A0A7W9TVX8"/>
<dbReference type="Proteomes" id="UP000571554">
    <property type="component" value="Unassembled WGS sequence"/>
</dbReference>
<accession>A0A7W9TVX8</accession>
<feature type="domain" description="Type II methyltransferase M.Eco57I C-terminal" evidence="8">
    <location>
        <begin position="310"/>
        <end position="531"/>
    </location>
</feature>
<evidence type="ECO:0000259" key="8">
    <source>
        <dbReference type="Pfam" id="PF22837"/>
    </source>
</evidence>
<evidence type="ECO:0000256" key="1">
    <source>
        <dbReference type="ARBA" id="ARBA00006594"/>
    </source>
</evidence>
<feature type="domain" description="Type II methyltransferase M.TaqI-like" evidence="7">
    <location>
        <begin position="119"/>
        <end position="227"/>
    </location>
</feature>
<dbReference type="EC" id="2.1.1.72" evidence="2"/>
<evidence type="ECO:0000256" key="6">
    <source>
        <dbReference type="ARBA" id="ARBA00047942"/>
    </source>
</evidence>
<comment type="caution">
    <text evidence="9">The sequence shown here is derived from an EMBL/GenBank/DDBJ whole genome shotgun (WGS) entry which is preliminary data.</text>
</comment>